<evidence type="ECO:0000259" key="2">
    <source>
        <dbReference type="Pfam" id="PF00501"/>
    </source>
</evidence>
<dbReference type="Pfam" id="PF00501">
    <property type="entry name" value="AMP-binding"/>
    <property type="match status" value="1"/>
</dbReference>
<dbReference type="RefSeq" id="WP_379031691.1">
    <property type="nucleotide sequence ID" value="NZ_JBHTLN010000001.1"/>
</dbReference>
<evidence type="ECO:0000313" key="4">
    <source>
        <dbReference type="Proteomes" id="UP001597206"/>
    </source>
</evidence>
<dbReference type="SUPFAM" id="SSF56801">
    <property type="entry name" value="Acetyl-CoA synthetase-like"/>
    <property type="match status" value="1"/>
</dbReference>
<accession>A0ABW3PAR5</accession>
<sequence>MQYATFEQALAKHALLSPHSIALQGSTTALTYAHLQLEVDQLRRELAFDSSCQPIAFAISNHPAWVVLDIAILGCEVPSVPLPFFFTDTQIYHAVLDAGVGTLMTDQPERFSRIFANLIIRKMTLLIAGKRVMQIDLSVPPKRLPKGTVKITYTSGTTGTPKGVCLCVESMLNVAESVVEATRITGEANHLCILPLSTLLENVAGVYAALLAGAKVHLLSSKEVGLNGTQLDAQQLHYALSDTQANTAIFIPELLNALVSVIESGALPLPNLRFLAVGGAAVSSQLLSRANKLGVPVYQGYGLSECASVVALNTKSENQVGSVGKPLQHLEIKLADDGEILVKGTHFLGYTGQADVARHEWLATGDIGTLDAQGYVYIQGRKKNMFITSFGRNVSPEWVECALLNSPYIAQACVYGEAQPWNIALIVCKPGISEKLISESIAEINQQLPDYARIKQWVPVSPFSSANQQLTPNGRLKRQAIYKVHQAAIKHLYKELA</sequence>
<dbReference type="PANTHER" id="PTHR43767">
    <property type="entry name" value="LONG-CHAIN-FATTY-ACID--COA LIGASE"/>
    <property type="match status" value="1"/>
</dbReference>
<dbReference type="InterPro" id="IPR020845">
    <property type="entry name" value="AMP-binding_CS"/>
</dbReference>
<dbReference type="PROSITE" id="PS00455">
    <property type="entry name" value="AMP_BINDING"/>
    <property type="match status" value="1"/>
</dbReference>
<evidence type="ECO:0000313" key="3">
    <source>
        <dbReference type="EMBL" id="MFD1121988.1"/>
    </source>
</evidence>
<keyword evidence="4" id="KW-1185">Reference proteome</keyword>
<organism evidence="3 4">
    <name type="scientific">Methylophilus flavus</name>
    <dbReference type="NCBI Taxonomy" id="640084"/>
    <lineage>
        <taxon>Bacteria</taxon>
        <taxon>Pseudomonadati</taxon>
        <taxon>Pseudomonadota</taxon>
        <taxon>Betaproteobacteria</taxon>
        <taxon>Nitrosomonadales</taxon>
        <taxon>Methylophilaceae</taxon>
        <taxon>Methylophilus</taxon>
    </lineage>
</organism>
<protein>
    <submittedName>
        <fullName evidence="3">AMP-binding protein</fullName>
    </submittedName>
</protein>
<dbReference type="Pfam" id="PF23562">
    <property type="entry name" value="AMP-binding_C_3"/>
    <property type="match status" value="1"/>
</dbReference>
<dbReference type="InterPro" id="IPR050237">
    <property type="entry name" value="ATP-dep_AMP-bd_enzyme"/>
</dbReference>
<name>A0ABW3PAR5_9PROT</name>
<dbReference type="InterPro" id="IPR042099">
    <property type="entry name" value="ANL_N_sf"/>
</dbReference>
<dbReference type="InterPro" id="IPR045851">
    <property type="entry name" value="AMP-bd_C_sf"/>
</dbReference>
<dbReference type="Proteomes" id="UP001597206">
    <property type="component" value="Unassembled WGS sequence"/>
</dbReference>
<dbReference type="Gene3D" id="3.40.50.12780">
    <property type="entry name" value="N-terminal domain of ligase-like"/>
    <property type="match status" value="1"/>
</dbReference>
<reference evidence="4" key="1">
    <citation type="journal article" date="2019" name="Int. J. Syst. Evol. Microbiol.">
        <title>The Global Catalogue of Microorganisms (GCM) 10K type strain sequencing project: providing services to taxonomists for standard genome sequencing and annotation.</title>
        <authorList>
            <consortium name="The Broad Institute Genomics Platform"/>
            <consortium name="The Broad Institute Genome Sequencing Center for Infectious Disease"/>
            <person name="Wu L."/>
            <person name="Ma J."/>
        </authorList>
    </citation>
    <scope>NUCLEOTIDE SEQUENCE [LARGE SCALE GENOMIC DNA]</scope>
    <source>
        <strain evidence="4">CCUG 58411</strain>
    </source>
</reference>
<dbReference type="EMBL" id="JBHTLN010000001">
    <property type="protein sequence ID" value="MFD1121988.1"/>
    <property type="molecule type" value="Genomic_DNA"/>
</dbReference>
<dbReference type="PANTHER" id="PTHR43767:SF8">
    <property type="entry name" value="LONG-CHAIN-FATTY-ACID--COA LIGASE"/>
    <property type="match status" value="1"/>
</dbReference>
<comment type="caution">
    <text evidence="3">The sequence shown here is derived from an EMBL/GenBank/DDBJ whole genome shotgun (WGS) entry which is preliminary data.</text>
</comment>
<evidence type="ECO:0000256" key="1">
    <source>
        <dbReference type="ARBA" id="ARBA00022598"/>
    </source>
</evidence>
<dbReference type="InterPro" id="IPR000873">
    <property type="entry name" value="AMP-dep_synth/lig_dom"/>
</dbReference>
<feature type="domain" description="AMP-dependent synthetase/ligase" evidence="2">
    <location>
        <begin position="13"/>
        <end position="344"/>
    </location>
</feature>
<proteinExistence type="predicted"/>
<dbReference type="Gene3D" id="3.30.300.30">
    <property type="match status" value="1"/>
</dbReference>
<gene>
    <name evidence="3" type="ORF">ACFQ2T_05695</name>
</gene>
<keyword evidence="1" id="KW-0436">Ligase</keyword>